<name>A0A9P8WGC8_9HYPO</name>
<evidence type="ECO:0000313" key="2">
    <source>
        <dbReference type="EMBL" id="KAH6898364.1"/>
    </source>
</evidence>
<dbReference type="OrthoDB" id="5087753at2759"/>
<organism evidence="2 3">
    <name type="scientific">Thelonectria olida</name>
    <dbReference type="NCBI Taxonomy" id="1576542"/>
    <lineage>
        <taxon>Eukaryota</taxon>
        <taxon>Fungi</taxon>
        <taxon>Dikarya</taxon>
        <taxon>Ascomycota</taxon>
        <taxon>Pezizomycotina</taxon>
        <taxon>Sordariomycetes</taxon>
        <taxon>Hypocreomycetidae</taxon>
        <taxon>Hypocreales</taxon>
        <taxon>Nectriaceae</taxon>
        <taxon>Thelonectria</taxon>
    </lineage>
</organism>
<comment type="caution">
    <text evidence="2">The sequence shown here is derived from an EMBL/GenBank/DDBJ whole genome shotgun (WGS) entry which is preliminary data.</text>
</comment>
<evidence type="ECO:0000256" key="1">
    <source>
        <dbReference type="SAM" id="MobiDB-lite"/>
    </source>
</evidence>
<gene>
    <name evidence="2" type="ORF">B0T10DRAFT_578052</name>
</gene>
<sequence>MGNEANKYLGKTGTVTKQNQNREKREAFEDIAKGTNKRDWVKEINTLCKRKAATDQTTNAFFESTQPLAHEESVPLAQEMKLSNSPLMERTACIITVHKALCTDAENGSHSDWCPHSSIRDATSFPDARLSLFSASLDGFLARQVAIQKAASIKETSKTGASAAFRGVLLTIRSFIEASVVHGHRVINSTAHEHGPFLAQANMKSLMSQVGNSVNVAHATHLMDQLGALYAVVYGSAYRHAAIANQKMVKYIDMMFRRLE</sequence>
<protein>
    <submittedName>
        <fullName evidence="2">Uncharacterized protein</fullName>
    </submittedName>
</protein>
<evidence type="ECO:0000313" key="3">
    <source>
        <dbReference type="Proteomes" id="UP000777438"/>
    </source>
</evidence>
<reference evidence="2 3" key="1">
    <citation type="journal article" date="2021" name="Nat. Commun.">
        <title>Genetic determinants of endophytism in the Arabidopsis root mycobiome.</title>
        <authorList>
            <person name="Mesny F."/>
            <person name="Miyauchi S."/>
            <person name="Thiergart T."/>
            <person name="Pickel B."/>
            <person name="Atanasova L."/>
            <person name="Karlsson M."/>
            <person name="Huettel B."/>
            <person name="Barry K.W."/>
            <person name="Haridas S."/>
            <person name="Chen C."/>
            <person name="Bauer D."/>
            <person name="Andreopoulos W."/>
            <person name="Pangilinan J."/>
            <person name="LaButti K."/>
            <person name="Riley R."/>
            <person name="Lipzen A."/>
            <person name="Clum A."/>
            <person name="Drula E."/>
            <person name="Henrissat B."/>
            <person name="Kohler A."/>
            <person name="Grigoriev I.V."/>
            <person name="Martin F.M."/>
            <person name="Hacquard S."/>
        </authorList>
    </citation>
    <scope>NUCLEOTIDE SEQUENCE [LARGE SCALE GENOMIC DNA]</scope>
    <source>
        <strain evidence="2 3">MPI-CAGE-CH-0241</strain>
    </source>
</reference>
<proteinExistence type="predicted"/>
<dbReference type="AlphaFoldDB" id="A0A9P8WGC8"/>
<keyword evidence="3" id="KW-1185">Reference proteome</keyword>
<feature type="region of interest" description="Disordered" evidence="1">
    <location>
        <begin position="1"/>
        <end position="23"/>
    </location>
</feature>
<dbReference type="Proteomes" id="UP000777438">
    <property type="component" value="Unassembled WGS sequence"/>
</dbReference>
<dbReference type="EMBL" id="JAGPYM010000002">
    <property type="protein sequence ID" value="KAH6898364.1"/>
    <property type="molecule type" value="Genomic_DNA"/>
</dbReference>
<accession>A0A9P8WGC8</accession>